<gene>
    <name evidence="2" type="ORF">GON05_29725</name>
</gene>
<dbReference type="CDD" id="cd04747">
    <property type="entry name" value="OYE_like_5_FMN"/>
    <property type="match status" value="1"/>
</dbReference>
<dbReference type="SUPFAM" id="SSF51395">
    <property type="entry name" value="FMN-linked oxidoreductases"/>
    <property type="match status" value="1"/>
</dbReference>
<evidence type="ECO:0000259" key="1">
    <source>
        <dbReference type="Pfam" id="PF00724"/>
    </source>
</evidence>
<dbReference type="InterPro" id="IPR001155">
    <property type="entry name" value="OxRdtase_FMN_N"/>
</dbReference>
<dbReference type="PANTHER" id="PTHR22893:SF55">
    <property type="entry name" value="OXIDOREDUCTASE-RELATED"/>
    <property type="match status" value="1"/>
</dbReference>
<accession>A0ABW9UHJ5</accession>
<dbReference type="EMBL" id="WSEM01000031">
    <property type="protein sequence ID" value="MVQ38774.1"/>
    <property type="molecule type" value="Genomic_DNA"/>
</dbReference>
<keyword evidence="3" id="KW-1185">Reference proteome</keyword>
<dbReference type="RefSeq" id="WP_157324367.1">
    <property type="nucleotide sequence ID" value="NZ_WSEM01000031.1"/>
</dbReference>
<reference evidence="2 3" key="1">
    <citation type="submission" date="2019-12" db="EMBL/GenBank/DDBJ databases">
        <authorList>
            <person name="Huq M.A."/>
        </authorList>
    </citation>
    <scope>NUCLEOTIDE SEQUENCE [LARGE SCALE GENOMIC DNA]</scope>
    <source>
        <strain evidence="2 3">MAH-34</strain>
    </source>
</reference>
<dbReference type="PANTHER" id="PTHR22893">
    <property type="entry name" value="NADH OXIDOREDUCTASE-RELATED"/>
    <property type="match status" value="1"/>
</dbReference>
<dbReference type="Pfam" id="PF00724">
    <property type="entry name" value="Oxidored_FMN"/>
    <property type="match status" value="1"/>
</dbReference>
<name>A0ABW9UHJ5_9BACL</name>
<organism evidence="2 3">
    <name type="scientific">Paenibacillus anseongense</name>
    <dbReference type="NCBI Taxonomy" id="2682845"/>
    <lineage>
        <taxon>Bacteria</taxon>
        <taxon>Bacillati</taxon>
        <taxon>Bacillota</taxon>
        <taxon>Bacilli</taxon>
        <taxon>Bacillales</taxon>
        <taxon>Paenibacillaceae</taxon>
        <taxon>Paenibacillus</taxon>
    </lineage>
</organism>
<comment type="caution">
    <text evidence="2">The sequence shown here is derived from an EMBL/GenBank/DDBJ whole genome shotgun (WGS) entry which is preliminary data.</text>
</comment>
<evidence type="ECO:0000313" key="2">
    <source>
        <dbReference type="EMBL" id="MVQ38774.1"/>
    </source>
</evidence>
<protein>
    <submittedName>
        <fullName evidence="2">12-oxophytodienoate reductase</fullName>
    </submittedName>
</protein>
<evidence type="ECO:0000313" key="3">
    <source>
        <dbReference type="Proteomes" id="UP000467637"/>
    </source>
</evidence>
<dbReference type="Proteomes" id="UP000467637">
    <property type="component" value="Unassembled WGS sequence"/>
</dbReference>
<dbReference type="InterPro" id="IPR045247">
    <property type="entry name" value="Oye-like"/>
</dbReference>
<proteinExistence type="predicted"/>
<dbReference type="InterPro" id="IPR013785">
    <property type="entry name" value="Aldolase_TIM"/>
</dbReference>
<feature type="domain" description="NADH:flavin oxidoreductase/NADH oxidase N-terminal" evidence="1">
    <location>
        <begin position="8"/>
        <end position="365"/>
    </location>
</feature>
<sequence>MKKTLDPLFKPFVSKKLTLKNRIVMSPMTRSFSIDGIPGEHVAQYYRRRAEHEVGLIITEGTVVNDPASAGHPNNPRFYGDDALNAWAHVVKEVHEAGGKIFPQIWHVGMVRAAVDDMFTVTDKSTLPNPEAPAVGPSGIEVYRLEEEKGETLTEERIQSIIAAFGQAGADAKRLGFDGVEIHGANTYLIDQFFWEKTNKRTDKYGGDLVQRTRFAVEVIEAVRKAVGPDFPISFRLSQFKYGEHRSNLFNTPEELAMFIKPLSDAGVDIFHTATFRFYKPEFEGSDLNLAGWIKKLTGKPTISVGSVGLPLDLGMAAVEDTVEDNLDKLVQKIDDGEFDLIAVGRSLLSDPAWATKMRDGRRDEIIPFKGLESFATLS</sequence>
<dbReference type="Gene3D" id="3.20.20.70">
    <property type="entry name" value="Aldolase class I"/>
    <property type="match status" value="1"/>
</dbReference>